<dbReference type="PANTHER" id="PTHR31005:SF8">
    <property type="entry name" value="DUF4139 DOMAIN-CONTAINING PROTEIN"/>
    <property type="match status" value="1"/>
</dbReference>
<feature type="domain" description="DUF4140" evidence="3">
    <location>
        <begin position="18"/>
        <end position="138"/>
    </location>
</feature>
<gene>
    <name evidence="4" type="ORF">NA57DRAFT_41280</name>
</gene>
<dbReference type="InterPro" id="IPR025554">
    <property type="entry name" value="DUF4140"/>
</dbReference>
<dbReference type="EMBL" id="ML978128">
    <property type="protein sequence ID" value="KAF2097558.1"/>
    <property type="molecule type" value="Genomic_DNA"/>
</dbReference>
<reference evidence="4" key="1">
    <citation type="journal article" date="2020" name="Stud. Mycol.">
        <title>101 Dothideomycetes genomes: a test case for predicting lifestyles and emergence of pathogens.</title>
        <authorList>
            <person name="Haridas S."/>
            <person name="Albert R."/>
            <person name="Binder M."/>
            <person name="Bloem J."/>
            <person name="Labutti K."/>
            <person name="Salamov A."/>
            <person name="Andreopoulos B."/>
            <person name="Baker S."/>
            <person name="Barry K."/>
            <person name="Bills G."/>
            <person name="Bluhm B."/>
            <person name="Cannon C."/>
            <person name="Castanera R."/>
            <person name="Culley D."/>
            <person name="Daum C."/>
            <person name="Ezra D."/>
            <person name="Gonzalez J."/>
            <person name="Henrissat B."/>
            <person name="Kuo A."/>
            <person name="Liang C."/>
            <person name="Lipzen A."/>
            <person name="Lutzoni F."/>
            <person name="Magnuson J."/>
            <person name="Mondo S."/>
            <person name="Nolan M."/>
            <person name="Ohm R."/>
            <person name="Pangilinan J."/>
            <person name="Park H.-J."/>
            <person name="Ramirez L."/>
            <person name="Alfaro M."/>
            <person name="Sun H."/>
            <person name="Tritt A."/>
            <person name="Yoshinaga Y."/>
            <person name="Zwiers L.-H."/>
            <person name="Turgeon B."/>
            <person name="Goodwin S."/>
            <person name="Spatafora J."/>
            <person name="Crous P."/>
            <person name="Grigoriev I."/>
        </authorList>
    </citation>
    <scope>NUCLEOTIDE SEQUENCE</scope>
    <source>
        <strain evidence="4">CBS 133067</strain>
    </source>
</reference>
<feature type="region of interest" description="Disordered" evidence="1">
    <location>
        <begin position="83"/>
        <end position="105"/>
    </location>
</feature>
<keyword evidence="5" id="KW-1185">Reference proteome</keyword>
<sequence length="785" mass="86674">MDIPKQEILVKDLPTKSVTLYPSRAHIVREIRDVELKPGPNEIEIYGVTPTADEQSVQIDGRGSATITDITVELVPNREIFQDVYPDADEPESEEEEPWEEEDSEEVKALNDELERLQREVKEATEIQNAAARRLETLDSYSQTMKADKNTAEDVSKTLAMYETERARIFKSHQDAAEKLRVSNSQISKKEKERLKAKIPQLKRFEQEMKARAKRAEKKQRQKEERRKEVERIKEERLKFWPKKVYRILVSLETASSIDTPASSRRGSTDSVTLSRGHMPDIKDPDAPSSSGSDGTIVSPSLSYVTRDASWSPRYDLNISSVQKSATIAYRAEFVNGTSETWKEAQLILSTSQTSYQGLEDKVPFMHAWHVRLGRSQDGGLLSPEELNKPRVGNAVAPLTKRNELFGSAQNVFTYGSQAQQQNRLQWAQQQEVQAMQAQSRHRETWKAVMERGEKMDSIAPHASIESAALFARGGGTFGAVANASSAFGSSVFGAAKKSKRLASVEQQESEEDIGEAMAFGLFDDGPSGAPRGPPTVGFQEAEWDDNGLTSTYEVPGMRTLAPSSLTRRHKIATLVALNIHLSYVAVPKLRPSAFLRAKIRNPSSSVTLLKGTAGVTLDGSFLGNMILGRVSPGQIFDLPLGVDPAVHVNYPKPSVHRSTRGLISKESAQVFSRSVWLTNTKTVPVELMVLDQVPISEDDRLKVDILQPKGLSSEGDVVRAGSAAKEGASGATASGQGNAWGKATATLKKDNQVAWTVTLEKKQACLLKLEYEARMPATERITAA</sequence>
<feature type="compositionally biased region" description="Polar residues" evidence="1">
    <location>
        <begin position="259"/>
        <end position="274"/>
    </location>
</feature>
<dbReference type="OrthoDB" id="10068793at2759"/>
<dbReference type="Proteomes" id="UP000799772">
    <property type="component" value="Unassembled WGS sequence"/>
</dbReference>
<dbReference type="InterPro" id="IPR037291">
    <property type="entry name" value="DUF4139"/>
</dbReference>
<feature type="region of interest" description="Disordered" evidence="1">
    <location>
        <begin position="259"/>
        <end position="299"/>
    </location>
</feature>
<comment type="caution">
    <text evidence="4">The sequence shown here is derived from an EMBL/GenBank/DDBJ whole genome shotgun (WGS) entry which is preliminary data.</text>
</comment>
<proteinExistence type="predicted"/>
<dbReference type="PANTHER" id="PTHR31005">
    <property type="entry name" value="DUF4139 DOMAIN-CONTAINING PROTEIN"/>
    <property type="match status" value="1"/>
</dbReference>
<feature type="compositionally biased region" description="Basic residues" evidence="1">
    <location>
        <begin position="212"/>
        <end position="221"/>
    </location>
</feature>
<feature type="compositionally biased region" description="Acidic residues" evidence="1">
    <location>
        <begin position="86"/>
        <end position="105"/>
    </location>
</feature>
<organism evidence="4 5">
    <name type="scientific">Rhizodiscina lignyota</name>
    <dbReference type="NCBI Taxonomy" id="1504668"/>
    <lineage>
        <taxon>Eukaryota</taxon>
        <taxon>Fungi</taxon>
        <taxon>Dikarya</taxon>
        <taxon>Ascomycota</taxon>
        <taxon>Pezizomycotina</taxon>
        <taxon>Dothideomycetes</taxon>
        <taxon>Pleosporomycetidae</taxon>
        <taxon>Aulographales</taxon>
        <taxon>Rhizodiscinaceae</taxon>
        <taxon>Rhizodiscina</taxon>
    </lineage>
</organism>
<evidence type="ECO:0000256" key="1">
    <source>
        <dbReference type="SAM" id="MobiDB-lite"/>
    </source>
</evidence>
<dbReference type="InterPro" id="IPR011935">
    <property type="entry name" value="CHP02231"/>
</dbReference>
<name>A0A9P4M528_9PEZI</name>
<evidence type="ECO:0000259" key="3">
    <source>
        <dbReference type="Pfam" id="PF13600"/>
    </source>
</evidence>
<feature type="domain" description="DUF4139" evidence="2">
    <location>
        <begin position="302"/>
        <end position="777"/>
    </location>
</feature>
<feature type="region of interest" description="Disordered" evidence="1">
    <location>
        <begin position="208"/>
        <end position="231"/>
    </location>
</feature>
<accession>A0A9P4M528</accession>
<evidence type="ECO:0000259" key="2">
    <source>
        <dbReference type="Pfam" id="PF13598"/>
    </source>
</evidence>
<dbReference type="Pfam" id="PF13598">
    <property type="entry name" value="DUF4139"/>
    <property type="match status" value="1"/>
</dbReference>
<feature type="compositionally biased region" description="Basic and acidic residues" evidence="1">
    <location>
        <begin position="222"/>
        <end position="231"/>
    </location>
</feature>
<protein>
    <recommendedName>
        <fullName evidence="6">DUF4139 domain-containing protein</fullName>
    </recommendedName>
</protein>
<dbReference type="Pfam" id="PF13600">
    <property type="entry name" value="DUF4140"/>
    <property type="match status" value="1"/>
</dbReference>
<evidence type="ECO:0008006" key="6">
    <source>
        <dbReference type="Google" id="ProtNLM"/>
    </source>
</evidence>
<evidence type="ECO:0000313" key="4">
    <source>
        <dbReference type="EMBL" id="KAF2097558.1"/>
    </source>
</evidence>
<dbReference type="AlphaFoldDB" id="A0A9P4M528"/>
<evidence type="ECO:0000313" key="5">
    <source>
        <dbReference type="Proteomes" id="UP000799772"/>
    </source>
</evidence>